<sequence length="162" mass="18072">MVPRFLKLSVVSVRIVAPSFMMHSFGMNQRMVVLKTSELYCVGSKEYRVTAIGPSTAEIAPPGYYLLFVVHAGIPSSAALRDFVPLFKVLHSQSELDGAFSLDLSFFLYCCFNSRALLLWKQTFGCMHAHQLNYTASFCASSQGMPEICMISTLDNVENSHR</sequence>
<dbReference type="EMBL" id="CM045760">
    <property type="protein sequence ID" value="KAI8025174.1"/>
    <property type="molecule type" value="Genomic_DNA"/>
</dbReference>
<proteinExistence type="predicted"/>
<reference evidence="1 2" key="1">
    <citation type="journal article" date="2022" name="Plant J.">
        <title>Chromosome-level genome of Camellia lanceoleosa provides a valuable resource for understanding genome evolution and self-incompatibility.</title>
        <authorList>
            <person name="Gong W."/>
            <person name="Xiao S."/>
            <person name="Wang L."/>
            <person name="Liao Z."/>
            <person name="Chang Y."/>
            <person name="Mo W."/>
            <person name="Hu G."/>
            <person name="Li W."/>
            <person name="Zhao G."/>
            <person name="Zhu H."/>
            <person name="Hu X."/>
            <person name="Ji K."/>
            <person name="Xiang X."/>
            <person name="Song Q."/>
            <person name="Yuan D."/>
            <person name="Jin S."/>
            <person name="Zhang L."/>
        </authorList>
    </citation>
    <scope>NUCLEOTIDE SEQUENCE [LARGE SCALE GENOMIC DNA]</scope>
    <source>
        <strain evidence="1">SQ_2022a</strain>
    </source>
</reference>
<evidence type="ECO:0000313" key="2">
    <source>
        <dbReference type="Proteomes" id="UP001060215"/>
    </source>
</evidence>
<comment type="caution">
    <text evidence="1">The sequence shown here is derived from an EMBL/GenBank/DDBJ whole genome shotgun (WGS) entry which is preliminary data.</text>
</comment>
<protein>
    <submittedName>
        <fullName evidence="1">Aldehyde oxidase GLOX1</fullName>
    </submittedName>
</protein>
<gene>
    <name evidence="1" type="ORF">LOK49_LG02G01922</name>
</gene>
<evidence type="ECO:0000313" key="1">
    <source>
        <dbReference type="EMBL" id="KAI8025174.1"/>
    </source>
</evidence>
<keyword evidence="2" id="KW-1185">Reference proteome</keyword>
<accession>A0ACC0IIQ3</accession>
<organism evidence="1 2">
    <name type="scientific">Camellia lanceoleosa</name>
    <dbReference type="NCBI Taxonomy" id="1840588"/>
    <lineage>
        <taxon>Eukaryota</taxon>
        <taxon>Viridiplantae</taxon>
        <taxon>Streptophyta</taxon>
        <taxon>Embryophyta</taxon>
        <taxon>Tracheophyta</taxon>
        <taxon>Spermatophyta</taxon>
        <taxon>Magnoliopsida</taxon>
        <taxon>eudicotyledons</taxon>
        <taxon>Gunneridae</taxon>
        <taxon>Pentapetalae</taxon>
        <taxon>asterids</taxon>
        <taxon>Ericales</taxon>
        <taxon>Theaceae</taxon>
        <taxon>Camellia</taxon>
    </lineage>
</organism>
<name>A0ACC0IIQ3_9ERIC</name>
<dbReference type="Proteomes" id="UP001060215">
    <property type="component" value="Chromosome 3"/>
</dbReference>